<keyword evidence="3 9" id="KW-0812">Transmembrane</keyword>
<feature type="transmembrane region" description="Helical" evidence="9">
    <location>
        <begin position="786"/>
        <end position="807"/>
    </location>
</feature>
<dbReference type="InterPro" id="IPR017871">
    <property type="entry name" value="ABC_transporter-like_CS"/>
</dbReference>
<dbReference type="InterPro" id="IPR011527">
    <property type="entry name" value="ABC1_TM_dom"/>
</dbReference>
<dbReference type="CDD" id="cd18580">
    <property type="entry name" value="ABC_6TM_ABCC_D2"/>
    <property type="match status" value="1"/>
</dbReference>
<accession>A0A9P0DC39</accession>
<dbReference type="CDD" id="cd18579">
    <property type="entry name" value="ABC_6TM_ABCC_D1"/>
    <property type="match status" value="1"/>
</dbReference>
<evidence type="ECO:0000256" key="3">
    <source>
        <dbReference type="ARBA" id="ARBA00022692"/>
    </source>
</evidence>
<keyword evidence="5" id="KW-0547">Nucleotide-binding</keyword>
<evidence type="ECO:0000313" key="12">
    <source>
        <dbReference type="EMBL" id="CAH1115634.1"/>
    </source>
</evidence>
<reference evidence="12" key="1">
    <citation type="submission" date="2022-01" db="EMBL/GenBank/DDBJ databases">
        <authorList>
            <person name="King R."/>
        </authorList>
    </citation>
    <scope>NUCLEOTIDE SEQUENCE</scope>
</reference>
<dbReference type="PANTHER" id="PTHR24223:SF448">
    <property type="entry name" value="FI20146P1-RELATED"/>
    <property type="match status" value="1"/>
</dbReference>
<feature type="transmembrane region" description="Helical" evidence="9">
    <location>
        <begin position="896"/>
        <end position="919"/>
    </location>
</feature>
<feature type="domain" description="ABC transmembrane type-1" evidence="11">
    <location>
        <begin position="669"/>
        <end position="955"/>
    </location>
</feature>
<feature type="transmembrane region" description="Helical" evidence="9">
    <location>
        <begin position="71"/>
        <end position="90"/>
    </location>
</feature>
<feature type="transmembrane region" description="Helical" evidence="9">
    <location>
        <begin position="657"/>
        <end position="676"/>
    </location>
</feature>
<keyword evidence="2" id="KW-0813">Transport</keyword>
<evidence type="ECO:0000256" key="2">
    <source>
        <dbReference type="ARBA" id="ARBA00022448"/>
    </source>
</evidence>
<feature type="transmembrane region" description="Helical" evidence="9">
    <location>
        <begin position="197"/>
        <end position="216"/>
    </location>
</feature>
<proteinExistence type="predicted"/>
<keyword evidence="7 9" id="KW-1133">Transmembrane helix</keyword>
<dbReference type="InterPro" id="IPR036640">
    <property type="entry name" value="ABC1_TM_sf"/>
</dbReference>
<dbReference type="EMBL" id="OV651821">
    <property type="protein sequence ID" value="CAH1115634.1"/>
    <property type="molecule type" value="Genomic_DNA"/>
</dbReference>
<dbReference type="FunFam" id="1.20.1560.10:FF:000013">
    <property type="entry name" value="ABC transporter C family member 2"/>
    <property type="match status" value="1"/>
</dbReference>
<dbReference type="PANTHER" id="PTHR24223">
    <property type="entry name" value="ATP-BINDING CASSETTE SUB-FAMILY C"/>
    <property type="match status" value="1"/>
</dbReference>
<dbReference type="Gene3D" id="3.40.50.300">
    <property type="entry name" value="P-loop containing nucleotide triphosphate hydrolases"/>
    <property type="match status" value="2"/>
</dbReference>
<dbReference type="Pfam" id="PF00664">
    <property type="entry name" value="ABC_membrane"/>
    <property type="match status" value="2"/>
</dbReference>
<dbReference type="GO" id="GO:0005524">
    <property type="term" value="F:ATP binding"/>
    <property type="evidence" value="ECO:0007669"/>
    <property type="project" value="UniProtKB-KW"/>
</dbReference>
<dbReference type="CDD" id="cd03244">
    <property type="entry name" value="ABCC_MRP_domain2"/>
    <property type="match status" value="1"/>
</dbReference>
<dbReference type="InterPro" id="IPR044726">
    <property type="entry name" value="ABCC_6TM_D2"/>
</dbReference>
<feature type="transmembrane region" description="Helical" evidence="9">
    <location>
        <begin position="120"/>
        <end position="144"/>
    </location>
</feature>
<feature type="domain" description="ABC transporter" evidence="10">
    <location>
        <begin position="394"/>
        <end position="614"/>
    </location>
</feature>
<feature type="domain" description="ABC transmembrane type-1" evidence="11">
    <location>
        <begin position="95"/>
        <end position="364"/>
    </location>
</feature>
<keyword evidence="8 9" id="KW-0472">Membrane</keyword>
<evidence type="ECO:0000256" key="5">
    <source>
        <dbReference type="ARBA" id="ARBA00022741"/>
    </source>
</evidence>
<dbReference type="PROSITE" id="PS00211">
    <property type="entry name" value="ABC_TRANSPORTER_1"/>
    <property type="match status" value="2"/>
</dbReference>
<organism evidence="12 13">
    <name type="scientific">Psylliodes chrysocephalus</name>
    <dbReference type="NCBI Taxonomy" id="3402493"/>
    <lineage>
        <taxon>Eukaryota</taxon>
        <taxon>Metazoa</taxon>
        <taxon>Ecdysozoa</taxon>
        <taxon>Arthropoda</taxon>
        <taxon>Hexapoda</taxon>
        <taxon>Insecta</taxon>
        <taxon>Pterygota</taxon>
        <taxon>Neoptera</taxon>
        <taxon>Endopterygota</taxon>
        <taxon>Coleoptera</taxon>
        <taxon>Polyphaga</taxon>
        <taxon>Cucujiformia</taxon>
        <taxon>Chrysomeloidea</taxon>
        <taxon>Chrysomelidae</taxon>
        <taxon>Galerucinae</taxon>
        <taxon>Alticini</taxon>
        <taxon>Psylliodes</taxon>
    </lineage>
</organism>
<feature type="transmembrane region" description="Helical" evidence="9">
    <location>
        <begin position="337"/>
        <end position="356"/>
    </location>
</feature>
<dbReference type="Gene3D" id="1.20.1560.10">
    <property type="entry name" value="ABC transporter type 1, transmembrane domain"/>
    <property type="match status" value="2"/>
</dbReference>
<feature type="transmembrane region" description="Helical" evidence="9">
    <location>
        <begin position="222"/>
        <end position="241"/>
    </location>
</feature>
<dbReference type="InterPro" id="IPR003439">
    <property type="entry name" value="ABC_transporter-like_ATP-bd"/>
</dbReference>
<keyword evidence="13" id="KW-1185">Reference proteome</keyword>
<dbReference type="InterPro" id="IPR050173">
    <property type="entry name" value="ABC_transporter_C-like"/>
</dbReference>
<dbReference type="InterPro" id="IPR003593">
    <property type="entry name" value="AAA+_ATPase"/>
</dbReference>
<sequence>MDKEKEKSSPLEKSNIFSYLTFGYVLELLKKGWKHDLSENDLYALPKKCKSKVYGKQAITQWRKTPSLFKLLLHKFGSAYVIFCLAHIGWTEIRSLLRPYGMSRLITYFDKKQTSISESEAYYCASIVIFTKIFQFVFISNLLVFEVKFLIQLRTALQSLLYEKILRLSTTSVLETSSGNLITVLTKDIHCVELNLWVFKDFIMFTVQSVTVFYLIWSRVGLAAFTVIGVYMIALPLQGYLCTKIAMLKLRVCQNADERLQLTHEVLAAIRVIKMYTWEKFFIGKITESRRKEVAALLKMLLIHFLLVVIGLFVSGVTFLILILTYIWMGNDTNTELIFYISSVFHELTMAMGIMIPMNMSKTAEFFASLRRINKVFQCQEISKIENIYKEALIDINDVTVEMKNAKVLDDVSLKITKPGLHVITGSVGSGKSSIFQVIIGLHNLTEGYCKIGGTISFAAQEPWLYPSSIKNNILFGEKYNKARYDEVLRICGLDYDLRYLQNGDETIVSEGGMNLSKGQQARINLARCVYKESDMYLLDDPLTALDATVQDYIFTECICKFLKSKIVLFISQNDKHMKVADNVFTLSQGKLINESKPTVTTEEKEAVIKTISSDLIEKKILEKAAIAESDNPYTNDNLFHETHESGNIKLDVYKSYIKYGGGYIFFGAIMLLYTVSQGASLLTEKIFAKWVDVQAESNNTNPARENSYTKQDYLNFYSLSLVGSSIITFITLYSLLRFTRNASYSMHKAMISKVTTAVMVFFDTHYLGNVVNRFSYDLNIADERLPLIFLHLFRAMFSCIGIIVLIATVNWIFIIPSTIFMVLILFMRLFYINTGRNLKRIEAATRSPLVGHINSTMDGLSTIRAFDAEKRLSDEFYRHQDLYSSAILTMKVSQAAFNFFMGVLSASFTSLIIAKYLFFEEETTAGNVGLVLTNVLRISDLVSWGVYEWIELETNMTSVERCIEYTNLNQENQTGTHVDNWPKSGEIVYKQVELKYNGEKIPVLKNINITVRPKQNIGIVGRTGAGKSSIISTLFRLYEFDGNIEIDGEDTKKLSLRFLRNNIAVIPQDPVLFTGSIRENIDPYRKHPDEKIWSLLRKLMIDSSVKTLDSDITNFSAGQKQLLCMARAALGDCKIVVLDEITANMDTENDELIHSLVKELFQDCTILTVAHRMNFILSCDMVIVMDKGEIVEFDEPEVLLKDSTSIFSKICDKANS</sequence>
<feature type="domain" description="ABC transporter" evidence="10">
    <location>
        <begin position="990"/>
        <end position="1213"/>
    </location>
</feature>
<feature type="transmembrane region" description="Helical" evidence="9">
    <location>
        <begin position="813"/>
        <end position="832"/>
    </location>
</feature>
<dbReference type="GO" id="GO:0140359">
    <property type="term" value="F:ABC-type transporter activity"/>
    <property type="evidence" value="ECO:0007669"/>
    <property type="project" value="InterPro"/>
</dbReference>
<dbReference type="AlphaFoldDB" id="A0A9P0DC39"/>
<dbReference type="SUPFAM" id="SSF90123">
    <property type="entry name" value="ABC transporter transmembrane region"/>
    <property type="match status" value="2"/>
</dbReference>
<keyword evidence="4" id="KW-0677">Repeat</keyword>
<dbReference type="PROSITE" id="PS50893">
    <property type="entry name" value="ABC_TRANSPORTER_2"/>
    <property type="match status" value="2"/>
</dbReference>
<dbReference type="OrthoDB" id="6500128at2759"/>
<evidence type="ECO:0000256" key="7">
    <source>
        <dbReference type="ARBA" id="ARBA00022989"/>
    </source>
</evidence>
<keyword evidence="6" id="KW-0067">ATP-binding</keyword>
<dbReference type="GO" id="GO:0016020">
    <property type="term" value="C:membrane"/>
    <property type="evidence" value="ECO:0007669"/>
    <property type="project" value="UniProtKB-SubCell"/>
</dbReference>
<evidence type="ECO:0000256" key="1">
    <source>
        <dbReference type="ARBA" id="ARBA00004141"/>
    </source>
</evidence>
<dbReference type="InterPro" id="IPR027417">
    <property type="entry name" value="P-loop_NTPase"/>
</dbReference>
<dbReference type="SUPFAM" id="SSF52540">
    <property type="entry name" value="P-loop containing nucleoside triphosphate hydrolases"/>
    <property type="match status" value="2"/>
</dbReference>
<evidence type="ECO:0000256" key="9">
    <source>
        <dbReference type="SAM" id="Phobius"/>
    </source>
</evidence>
<dbReference type="Pfam" id="PF00005">
    <property type="entry name" value="ABC_tran"/>
    <property type="match status" value="2"/>
</dbReference>
<dbReference type="FunFam" id="3.40.50.300:FF:000163">
    <property type="entry name" value="Multidrug resistance-associated protein member 4"/>
    <property type="match status" value="1"/>
</dbReference>
<name>A0A9P0DC39_9CUCU</name>
<dbReference type="Proteomes" id="UP001153636">
    <property type="component" value="Chromosome 9"/>
</dbReference>
<gene>
    <name evidence="12" type="ORF">PSYICH_LOCUS15418</name>
</gene>
<evidence type="ECO:0000259" key="10">
    <source>
        <dbReference type="PROSITE" id="PS50893"/>
    </source>
</evidence>
<dbReference type="PROSITE" id="PS50929">
    <property type="entry name" value="ABC_TM1F"/>
    <property type="match status" value="2"/>
</dbReference>
<evidence type="ECO:0000313" key="13">
    <source>
        <dbReference type="Proteomes" id="UP001153636"/>
    </source>
</evidence>
<dbReference type="GO" id="GO:0016887">
    <property type="term" value="F:ATP hydrolysis activity"/>
    <property type="evidence" value="ECO:0007669"/>
    <property type="project" value="InterPro"/>
</dbReference>
<evidence type="ECO:0000256" key="6">
    <source>
        <dbReference type="ARBA" id="ARBA00022840"/>
    </source>
</evidence>
<dbReference type="InterPro" id="IPR044746">
    <property type="entry name" value="ABCC_6TM_D1"/>
</dbReference>
<evidence type="ECO:0000259" key="11">
    <source>
        <dbReference type="PROSITE" id="PS50929"/>
    </source>
</evidence>
<evidence type="ECO:0008006" key="14">
    <source>
        <dbReference type="Google" id="ProtNLM"/>
    </source>
</evidence>
<dbReference type="SMART" id="SM00382">
    <property type="entry name" value="AAA"/>
    <property type="match status" value="2"/>
</dbReference>
<evidence type="ECO:0000256" key="8">
    <source>
        <dbReference type="ARBA" id="ARBA00023136"/>
    </source>
</evidence>
<evidence type="ECO:0000256" key="4">
    <source>
        <dbReference type="ARBA" id="ARBA00022737"/>
    </source>
</evidence>
<comment type="subcellular location">
    <subcellularLocation>
        <location evidence="1">Membrane</location>
        <topology evidence="1">Multi-pass membrane protein</topology>
    </subcellularLocation>
</comment>
<feature type="transmembrane region" description="Helical" evidence="9">
    <location>
        <begin position="717"/>
        <end position="737"/>
    </location>
</feature>
<feature type="transmembrane region" description="Helical" evidence="9">
    <location>
        <begin position="300"/>
        <end position="325"/>
    </location>
</feature>
<dbReference type="FunFam" id="3.40.50.300:FF:000973">
    <property type="entry name" value="Multidrug resistance-associated protein 4"/>
    <property type="match status" value="1"/>
</dbReference>
<protein>
    <recommendedName>
        <fullName evidence="14">Multidrug resistance-associated protein lethal(2)03659</fullName>
    </recommendedName>
</protein>